<organism evidence="9 10">
    <name type="scientific">Corynebacterium guangdongense</name>
    <dbReference type="NCBI Taxonomy" id="1783348"/>
    <lineage>
        <taxon>Bacteria</taxon>
        <taxon>Bacillati</taxon>
        <taxon>Actinomycetota</taxon>
        <taxon>Actinomycetes</taxon>
        <taxon>Mycobacteriales</taxon>
        <taxon>Corynebacteriaceae</taxon>
        <taxon>Corynebacterium</taxon>
    </lineage>
</organism>
<comment type="pathway">
    <text evidence="7">Protein modification; lipoprotein biosynthesis (diacylglyceryl transfer).</text>
</comment>
<evidence type="ECO:0000256" key="4">
    <source>
        <dbReference type="ARBA" id="ARBA00022692"/>
    </source>
</evidence>
<evidence type="ECO:0000256" key="2">
    <source>
        <dbReference type="ARBA" id="ARBA00022475"/>
    </source>
</evidence>
<feature type="transmembrane region" description="Helical" evidence="7">
    <location>
        <begin position="122"/>
        <end position="140"/>
    </location>
</feature>
<dbReference type="PANTHER" id="PTHR30589">
    <property type="entry name" value="PROLIPOPROTEIN DIACYLGLYCERYL TRANSFERASE"/>
    <property type="match status" value="1"/>
</dbReference>
<feature type="transmembrane region" description="Helical" evidence="7">
    <location>
        <begin position="192"/>
        <end position="209"/>
    </location>
</feature>
<evidence type="ECO:0000256" key="7">
    <source>
        <dbReference type="HAMAP-Rule" id="MF_01147"/>
    </source>
</evidence>
<dbReference type="PANTHER" id="PTHR30589:SF0">
    <property type="entry name" value="PHOSPHATIDYLGLYCEROL--PROLIPOPROTEIN DIACYLGLYCERYL TRANSFERASE"/>
    <property type="match status" value="1"/>
</dbReference>
<dbReference type="EMBL" id="JAVDXZ010000001">
    <property type="protein sequence ID" value="MDR7329672.1"/>
    <property type="molecule type" value="Genomic_DNA"/>
</dbReference>
<evidence type="ECO:0000256" key="6">
    <source>
        <dbReference type="ARBA" id="ARBA00023136"/>
    </source>
</evidence>
<protein>
    <recommendedName>
        <fullName evidence="7">Phosphatidylglycerol--prolipoprotein diacylglyceryl transferase</fullName>
        <ecNumber evidence="7">2.5.1.145</ecNumber>
    </recommendedName>
</protein>
<feature type="transmembrane region" description="Helical" evidence="7">
    <location>
        <begin position="221"/>
        <end position="239"/>
    </location>
</feature>
<dbReference type="NCBIfam" id="TIGR00544">
    <property type="entry name" value="lgt"/>
    <property type="match status" value="1"/>
</dbReference>
<feature type="binding site" evidence="7">
    <location>
        <position position="141"/>
    </location>
    <ligand>
        <name>a 1,2-diacyl-sn-glycero-3-phospho-(1'-sn-glycerol)</name>
        <dbReference type="ChEBI" id="CHEBI:64716"/>
    </ligand>
</feature>
<dbReference type="Proteomes" id="UP001180840">
    <property type="component" value="Unassembled WGS sequence"/>
</dbReference>
<keyword evidence="5 7" id="KW-1133">Transmembrane helix</keyword>
<keyword evidence="4 7" id="KW-0812">Transmembrane</keyword>
<comment type="catalytic activity">
    <reaction evidence="7">
        <text>L-cysteinyl-[prolipoprotein] + a 1,2-diacyl-sn-glycero-3-phospho-(1'-sn-glycerol) = an S-1,2-diacyl-sn-glyceryl-L-cysteinyl-[prolipoprotein] + sn-glycerol 1-phosphate + H(+)</text>
        <dbReference type="Rhea" id="RHEA:56712"/>
        <dbReference type="Rhea" id="RHEA-COMP:14679"/>
        <dbReference type="Rhea" id="RHEA-COMP:14680"/>
        <dbReference type="ChEBI" id="CHEBI:15378"/>
        <dbReference type="ChEBI" id="CHEBI:29950"/>
        <dbReference type="ChEBI" id="CHEBI:57685"/>
        <dbReference type="ChEBI" id="CHEBI:64716"/>
        <dbReference type="ChEBI" id="CHEBI:140658"/>
        <dbReference type="EC" id="2.5.1.145"/>
    </reaction>
</comment>
<dbReference type="Pfam" id="PF01790">
    <property type="entry name" value="LGT"/>
    <property type="match status" value="1"/>
</dbReference>
<evidence type="ECO:0000256" key="8">
    <source>
        <dbReference type="SAM" id="MobiDB-lite"/>
    </source>
</evidence>
<feature type="transmembrane region" description="Helical" evidence="7">
    <location>
        <begin position="52"/>
        <end position="71"/>
    </location>
</feature>
<evidence type="ECO:0000256" key="1">
    <source>
        <dbReference type="ARBA" id="ARBA00007150"/>
    </source>
</evidence>
<name>A0ABU1ZXK6_9CORY</name>
<dbReference type="GO" id="GO:0016740">
    <property type="term" value="F:transferase activity"/>
    <property type="evidence" value="ECO:0007669"/>
    <property type="project" value="UniProtKB-KW"/>
</dbReference>
<feature type="transmembrane region" description="Helical" evidence="7">
    <location>
        <begin position="21"/>
        <end position="40"/>
    </location>
</feature>
<reference evidence="9" key="1">
    <citation type="submission" date="2023-07" db="EMBL/GenBank/DDBJ databases">
        <title>Sequencing the genomes of 1000 actinobacteria strains.</title>
        <authorList>
            <person name="Klenk H.-P."/>
        </authorList>
    </citation>
    <scope>NUCLEOTIDE SEQUENCE</scope>
    <source>
        <strain evidence="9">DSM 107476</strain>
    </source>
</reference>
<evidence type="ECO:0000313" key="10">
    <source>
        <dbReference type="Proteomes" id="UP001180840"/>
    </source>
</evidence>
<keyword evidence="3 7" id="KW-0808">Transferase</keyword>
<evidence type="ECO:0000313" key="9">
    <source>
        <dbReference type="EMBL" id="MDR7329672.1"/>
    </source>
</evidence>
<keyword evidence="10" id="KW-1185">Reference proteome</keyword>
<keyword evidence="2 7" id="KW-1003">Cell membrane</keyword>
<dbReference type="HAMAP" id="MF_01147">
    <property type="entry name" value="Lgt"/>
    <property type="match status" value="1"/>
</dbReference>
<gene>
    <name evidence="7" type="primary">lgt</name>
    <name evidence="9" type="ORF">J2S39_001348</name>
</gene>
<keyword evidence="6 7" id="KW-0472">Membrane</keyword>
<sequence>MILANIPSPPQGVWHLGPIPLRAYALCIIAGMLVAIWLTMRRYTSRGGDPDMVWDAAIVAIPAGIIGGRLYHVITDADKYFCEGCNPWAAFNITAGGLGIWGAIALGALAVWGLFRWKGVPLGPFADAVAPGVILAQAIGRLGNWFNQEIYGRETDVPWALEIYYRVDENGQFSPLNGTSTGEVIATVHPTFLYELIWNLLVFVFLLWAERRFRLGHGRVFVLYVAGYTLGRFWVELMRADDATMILGQRVNTWVSVIVFIVSVIVFFSLRKGRETPEEVDPRPRDESGEVLPREKWDNARATGEEGELPRGAETSGSSGVRKGPDRKGEG</sequence>
<dbReference type="PROSITE" id="PS01311">
    <property type="entry name" value="LGT"/>
    <property type="match status" value="1"/>
</dbReference>
<comment type="caution">
    <text evidence="9">The sequence shown here is derived from an EMBL/GenBank/DDBJ whole genome shotgun (WGS) entry which is preliminary data.</text>
</comment>
<feature type="transmembrane region" description="Helical" evidence="7">
    <location>
        <begin position="251"/>
        <end position="270"/>
    </location>
</feature>
<feature type="transmembrane region" description="Helical" evidence="7">
    <location>
        <begin position="91"/>
        <end position="115"/>
    </location>
</feature>
<dbReference type="InterPro" id="IPR001640">
    <property type="entry name" value="Lgt"/>
</dbReference>
<proteinExistence type="inferred from homology"/>
<evidence type="ECO:0000256" key="3">
    <source>
        <dbReference type="ARBA" id="ARBA00022679"/>
    </source>
</evidence>
<comment type="similarity">
    <text evidence="1 7">Belongs to the Lgt family.</text>
</comment>
<comment type="subcellular location">
    <subcellularLocation>
        <location evidence="7">Cell membrane</location>
        <topology evidence="7">Multi-pass membrane protein</topology>
    </subcellularLocation>
</comment>
<feature type="compositionally biased region" description="Basic and acidic residues" evidence="8">
    <location>
        <begin position="276"/>
        <end position="299"/>
    </location>
</feature>
<accession>A0ABU1ZXK6</accession>
<comment type="function">
    <text evidence="7">Catalyzes the transfer of the diacylglyceryl group from phosphatidylglycerol to the sulfhydryl group of the N-terminal cysteine of a prolipoprotein, the first step in the formation of mature lipoproteins.</text>
</comment>
<feature type="region of interest" description="Disordered" evidence="8">
    <location>
        <begin position="276"/>
        <end position="331"/>
    </location>
</feature>
<dbReference type="EC" id="2.5.1.145" evidence="7"/>
<evidence type="ECO:0000256" key="5">
    <source>
        <dbReference type="ARBA" id="ARBA00022989"/>
    </source>
</evidence>